<accession>A0A9N9GV33</accession>
<organism evidence="2 3">
    <name type="scientific">Ambispora leptoticha</name>
    <dbReference type="NCBI Taxonomy" id="144679"/>
    <lineage>
        <taxon>Eukaryota</taxon>
        <taxon>Fungi</taxon>
        <taxon>Fungi incertae sedis</taxon>
        <taxon>Mucoromycota</taxon>
        <taxon>Glomeromycotina</taxon>
        <taxon>Glomeromycetes</taxon>
        <taxon>Archaeosporales</taxon>
        <taxon>Ambisporaceae</taxon>
        <taxon>Ambispora</taxon>
    </lineage>
</organism>
<comment type="caution">
    <text evidence="2">The sequence shown here is derived from an EMBL/GenBank/DDBJ whole genome shotgun (WGS) entry which is preliminary data.</text>
</comment>
<evidence type="ECO:0000313" key="3">
    <source>
        <dbReference type="Proteomes" id="UP000789508"/>
    </source>
</evidence>
<protein>
    <submittedName>
        <fullName evidence="2">5017_t:CDS:1</fullName>
    </submittedName>
</protein>
<feature type="non-terminal residue" evidence="2">
    <location>
        <position position="1"/>
    </location>
</feature>
<gene>
    <name evidence="2" type="ORF">ALEPTO_LOCUS9389</name>
</gene>
<dbReference type="Proteomes" id="UP000789508">
    <property type="component" value="Unassembled WGS sequence"/>
</dbReference>
<evidence type="ECO:0000256" key="1">
    <source>
        <dbReference type="SAM" id="MobiDB-lite"/>
    </source>
</evidence>
<dbReference type="AlphaFoldDB" id="A0A9N9GV33"/>
<proteinExistence type="predicted"/>
<reference evidence="2" key="1">
    <citation type="submission" date="2021-06" db="EMBL/GenBank/DDBJ databases">
        <authorList>
            <person name="Kallberg Y."/>
            <person name="Tangrot J."/>
            <person name="Rosling A."/>
        </authorList>
    </citation>
    <scope>NUCLEOTIDE SEQUENCE</scope>
    <source>
        <strain evidence="2">FL130A</strain>
    </source>
</reference>
<dbReference type="EMBL" id="CAJVPS010007111">
    <property type="protein sequence ID" value="CAG8631898.1"/>
    <property type="molecule type" value="Genomic_DNA"/>
</dbReference>
<evidence type="ECO:0000313" key="2">
    <source>
        <dbReference type="EMBL" id="CAG8631898.1"/>
    </source>
</evidence>
<name>A0A9N9GV33_9GLOM</name>
<feature type="region of interest" description="Disordered" evidence="1">
    <location>
        <begin position="1"/>
        <end position="22"/>
    </location>
</feature>
<keyword evidence="3" id="KW-1185">Reference proteome</keyword>
<sequence>RSPEPVAELVKRAPEPVAEHEKRAPVYDQFDYSGSYLTAPPAYKH</sequence>